<evidence type="ECO:0000313" key="3">
    <source>
        <dbReference type="Proteomes" id="UP001233999"/>
    </source>
</evidence>
<feature type="non-terminal residue" evidence="2">
    <location>
        <position position="88"/>
    </location>
</feature>
<comment type="caution">
    <text evidence="2">The sequence shown here is derived from an EMBL/GenBank/DDBJ whole genome shotgun (WGS) entry which is preliminary data.</text>
</comment>
<keyword evidence="1" id="KW-1133">Transmembrane helix</keyword>
<accession>A0AAD8ECP3</accession>
<protein>
    <submittedName>
        <fullName evidence="2">Uncharacterized protein</fullName>
    </submittedName>
</protein>
<evidence type="ECO:0000313" key="2">
    <source>
        <dbReference type="EMBL" id="KAJ9585206.1"/>
    </source>
</evidence>
<organism evidence="2 3">
    <name type="scientific">Diploptera punctata</name>
    <name type="common">Pacific beetle cockroach</name>
    <dbReference type="NCBI Taxonomy" id="6984"/>
    <lineage>
        <taxon>Eukaryota</taxon>
        <taxon>Metazoa</taxon>
        <taxon>Ecdysozoa</taxon>
        <taxon>Arthropoda</taxon>
        <taxon>Hexapoda</taxon>
        <taxon>Insecta</taxon>
        <taxon>Pterygota</taxon>
        <taxon>Neoptera</taxon>
        <taxon>Polyneoptera</taxon>
        <taxon>Dictyoptera</taxon>
        <taxon>Blattodea</taxon>
        <taxon>Blaberoidea</taxon>
        <taxon>Blaberidae</taxon>
        <taxon>Diplopterinae</taxon>
        <taxon>Diploptera</taxon>
    </lineage>
</organism>
<dbReference type="AlphaFoldDB" id="A0AAD8ECP3"/>
<evidence type="ECO:0000256" key="1">
    <source>
        <dbReference type="SAM" id="Phobius"/>
    </source>
</evidence>
<name>A0AAD8ECP3_DIPPU</name>
<sequence length="88" mass="10765">LGSRQQILVKAYFPFFSTNLLPVWILIIIKKSLPIPICGNSLDILSFMNYFFQWFLIYYVILEMHEYVQFSVFQHQTYFYCIHWPWSQ</sequence>
<keyword evidence="1" id="KW-0472">Membrane</keyword>
<gene>
    <name evidence="2" type="ORF">L9F63_003009</name>
</gene>
<feature type="non-terminal residue" evidence="2">
    <location>
        <position position="1"/>
    </location>
</feature>
<reference evidence="2" key="1">
    <citation type="journal article" date="2023" name="IScience">
        <title>Live-bearing cockroach genome reveals convergent evolutionary mechanisms linked to viviparity in insects and beyond.</title>
        <authorList>
            <person name="Fouks B."/>
            <person name="Harrison M.C."/>
            <person name="Mikhailova A.A."/>
            <person name="Marchal E."/>
            <person name="English S."/>
            <person name="Carruthers M."/>
            <person name="Jennings E.C."/>
            <person name="Chiamaka E.L."/>
            <person name="Frigard R.A."/>
            <person name="Pippel M."/>
            <person name="Attardo G.M."/>
            <person name="Benoit J.B."/>
            <person name="Bornberg-Bauer E."/>
            <person name="Tobe S.S."/>
        </authorList>
    </citation>
    <scope>NUCLEOTIDE SEQUENCE</scope>
    <source>
        <strain evidence="2">Stay&amp;Tobe</strain>
    </source>
</reference>
<reference evidence="2" key="2">
    <citation type="submission" date="2023-05" db="EMBL/GenBank/DDBJ databases">
        <authorList>
            <person name="Fouks B."/>
        </authorList>
    </citation>
    <scope>NUCLEOTIDE SEQUENCE</scope>
    <source>
        <strain evidence="2">Stay&amp;Tobe</strain>
        <tissue evidence="2">Testes</tissue>
    </source>
</reference>
<feature type="transmembrane region" description="Helical" evidence="1">
    <location>
        <begin position="12"/>
        <end position="29"/>
    </location>
</feature>
<keyword evidence="1" id="KW-0812">Transmembrane</keyword>
<keyword evidence="3" id="KW-1185">Reference proteome</keyword>
<feature type="transmembrane region" description="Helical" evidence="1">
    <location>
        <begin position="41"/>
        <end position="61"/>
    </location>
</feature>
<dbReference type="Proteomes" id="UP001233999">
    <property type="component" value="Unassembled WGS sequence"/>
</dbReference>
<dbReference type="EMBL" id="JASPKZ010007292">
    <property type="protein sequence ID" value="KAJ9585206.1"/>
    <property type="molecule type" value="Genomic_DNA"/>
</dbReference>
<proteinExistence type="predicted"/>